<keyword evidence="1 2" id="KW-0240">DNA-directed RNA polymerase</keyword>
<dbReference type="EC" id="2.7.7.6" evidence="1"/>
<evidence type="ECO:0000313" key="2">
    <source>
        <dbReference type="EMBL" id="AUB55382.1"/>
    </source>
</evidence>
<keyword evidence="1" id="KW-0548">Nucleotidyltransferase</keyword>
<dbReference type="GO" id="GO:0006352">
    <property type="term" value="P:DNA-templated transcription initiation"/>
    <property type="evidence" value="ECO:0007669"/>
    <property type="project" value="InterPro"/>
</dbReference>
<dbReference type="OrthoDB" id="25158at2157"/>
<dbReference type="InterPro" id="IPR005574">
    <property type="entry name" value="Rpb4/RPC9"/>
</dbReference>
<keyword evidence="1" id="KW-0804">Transcription</keyword>
<comment type="similarity">
    <text evidence="1">Belongs to the eukaryotic RPB4 RNA polymerase subunit family.</text>
</comment>
<dbReference type="Pfam" id="PF03874">
    <property type="entry name" value="RNA_pol_Rpb4"/>
    <property type="match status" value="1"/>
</dbReference>
<protein>
    <recommendedName>
        <fullName evidence="1">DNA-directed RNA polymerase subunit Rpo4</fullName>
        <ecNumber evidence="1">2.7.7.6</ecNumber>
    </recommendedName>
    <alternativeName>
        <fullName evidence="1">DNA-directed RNA polymerase subunit F</fullName>
    </alternativeName>
</protein>
<dbReference type="InterPro" id="IPR010924">
    <property type="entry name" value="Rpo4"/>
</dbReference>
<sequence>MIGKRVLETDPIPLVQVKPMLEEREEVHELNYEQNLALDHVTKFAKISVENAEKLVGELEEIIKKTQAIKIADVMPEDMDDMRLIFAKERGSHKKEEMEKILKIVDKYRENEE</sequence>
<comment type="function">
    <text evidence="1">DNA-dependent RNA polymerase (RNAP) catalyzes the transcription of DNA into RNA using the four ribonucleoside triphosphates as substrates. This subunit is less well bound than the others.</text>
</comment>
<gene>
    <name evidence="1" type="primary">rpo4</name>
    <name evidence="1" type="synonym">rpoF</name>
    <name evidence="2" type="ORF">BK007_04685</name>
</gene>
<keyword evidence="1" id="KW-0808">Transferase</keyword>
<dbReference type="GO" id="GO:0003899">
    <property type="term" value="F:DNA-directed RNA polymerase activity"/>
    <property type="evidence" value="ECO:0007669"/>
    <property type="project" value="UniProtKB-UniRule"/>
</dbReference>
<dbReference type="InterPro" id="IPR044876">
    <property type="entry name" value="HRDC_dom_sf"/>
</dbReference>
<accession>A0A2H4VBA8</accession>
<dbReference type="EMBL" id="CP017766">
    <property type="protein sequence ID" value="AUB55382.1"/>
    <property type="molecule type" value="Genomic_DNA"/>
</dbReference>
<evidence type="ECO:0000313" key="3">
    <source>
        <dbReference type="Proteomes" id="UP000232806"/>
    </source>
</evidence>
<organism evidence="2 3">
    <name type="scientific">Methanobacterium subterraneum</name>
    <dbReference type="NCBI Taxonomy" id="59277"/>
    <lineage>
        <taxon>Archaea</taxon>
        <taxon>Methanobacteriati</taxon>
        <taxon>Methanobacteriota</taxon>
        <taxon>Methanomada group</taxon>
        <taxon>Methanobacteria</taxon>
        <taxon>Methanobacteriales</taxon>
        <taxon>Methanobacteriaceae</taxon>
        <taxon>Methanobacterium</taxon>
    </lineage>
</organism>
<dbReference type="HAMAP" id="MF_00864">
    <property type="entry name" value="RNApol_arch_Rpo4"/>
    <property type="match status" value="1"/>
</dbReference>
<dbReference type="GO" id="GO:0005737">
    <property type="term" value="C:cytoplasm"/>
    <property type="evidence" value="ECO:0007669"/>
    <property type="project" value="UniProtKB-SubCell"/>
</dbReference>
<comment type="subcellular location">
    <subcellularLocation>
        <location evidence="1">Cytoplasm</location>
    </subcellularLocation>
</comment>
<dbReference type="RefSeq" id="WP_100905363.1">
    <property type="nucleotide sequence ID" value="NZ_CP017766.1"/>
</dbReference>
<dbReference type="PANTHER" id="PTHR39646">
    <property type="entry name" value="RNA POLYMERASE RPB4"/>
    <property type="match status" value="1"/>
</dbReference>
<keyword evidence="1" id="KW-0963">Cytoplasm</keyword>
<reference evidence="2 3" key="1">
    <citation type="submission" date="2016-10" db="EMBL/GenBank/DDBJ databases">
        <title>Comparative genomics between deep and shallow subseafloor isolates.</title>
        <authorList>
            <person name="Ishii S."/>
            <person name="Miller J.R."/>
            <person name="Sutton G."/>
            <person name="Suzuki S."/>
            <person name="Methe B."/>
            <person name="Inagaki F."/>
            <person name="Imachi H."/>
        </authorList>
    </citation>
    <scope>NUCLEOTIDE SEQUENCE [LARGE SCALE GENOMIC DNA]</scope>
    <source>
        <strain evidence="2 3">MO-MB1</strain>
    </source>
</reference>
<dbReference type="InterPro" id="IPR010997">
    <property type="entry name" value="HRDC-like_sf"/>
</dbReference>
<comment type="catalytic activity">
    <reaction evidence="1">
        <text>RNA(n) + a ribonucleoside 5'-triphosphate = RNA(n+1) + diphosphate</text>
        <dbReference type="Rhea" id="RHEA:21248"/>
        <dbReference type="Rhea" id="RHEA-COMP:14527"/>
        <dbReference type="Rhea" id="RHEA-COMP:17342"/>
        <dbReference type="ChEBI" id="CHEBI:33019"/>
        <dbReference type="ChEBI" id="CHEBI:61557"/>
        <dbReference type="ChEBI" id="CHEBI:140395"/>
        <dbReference type="EC" id="2.7.7.6"/>
    </reaction>
</comment>
<dbReference type="AlphaFoldDB" id="A0A2H4VBA8"/>
<dbReference type="Gene3D" id="6.10.140.10">
    <property type="match status" value="1"/>
</dbReference>
<name>A0A2H4VBA8_9EURY</name>
<dbReference type="GeneID" id="35120867"/>
<proteinExistence type="inferred from homology"/>
<dbReference type="GO" id="GO:0000166">
    <property type="term" value="F:nucleotide binding"/>
    <property type="evidence" value="ECO:0007669"/>
    <property type="project" value="InterPro"/>
</dbReference>
<dbReference type="PIRSF" id="PIRSF005053">
    <property type="entry name" value="RNA_pol_F_arch"/>
    <property type="match status" value="1"/>
</dbReference>
<comment type="subunit">
    <text evidence="1">Part of the RNA polymerase complex. Forms a stalk with Rpo7 that extends from the main structure.</text>
</comment>
<dbReference type="Proteomes" id="UP000232806">
    <property type="component" value="Chromosome"/>
</dbReference>
<dbReference type="Gene3D" id="1.10.150.80">
    <property type="entry name" value="HRDC domain"/>
    <property type="match status" value="1"/>
</dbReference>
<dbReference type="SUPFAM" id="SSF47819">
    <property type="entry name" value="HRDC-like"/>
    <property type="match status" value="1"/>
</dbReference>
<dbReference type="PANTHER" id="PTHR39646:SF1">
    <property type="entry name" value="DNA-DIRECTED RNA POLYMERASE SUBUNIT RPO4"/>
    <property type="match status" value="1"/>
</dbReference>
<evidence type="ECO:0000256" key="1">
    <source>
        <dbReference type="HAMAP-Rule" id="MF_00864"/>
    </source>
</evidence>
<dbReference type="GO" id="GO:0000428">
    <property type="term" value="C:DNA-directed RNA polymerase complex"/>
    <property type="evidence" value="ECO:0007669"/>
    <property type="project" value="UniProtKB-KW"/>
</dbReference>